<name>A0AAJ6QPL9_9ACAR</name>
<evidence type="ECO:0000313" key="4">
    <source>
        <dbReference type="Proteomes" id="UP000694867"/>
    </source>
</evidence>
<proteinExistence type="predicted"/>
<reference evidence="5" key="1">
    <citation type="submission" date="2025-08" db="UniProtKB">
        <authorList>
            <consortium name="RefSeq"/>
        </authorList>
    </citation>
    <scope>IDENTIFICATION</scope>
</reference>
<evidence type="ECO:0000256" key="2">
    <source>
        <dbReference type="SAM" id="MobiDB-lite"/>
    </source>
</evidence>
<feature type="region of interest" description="Disordered" evidence="2">
    <location>
        <begin position="55"/>
        <end position="135"/>
    </location>
</feature>
<dbReference type="RefSeq" id="XP_003741717.1">
    <property type="nucleotide sequence ID" value="XM_003741669.2"/>
</dbReference>
<protein>
    <submittedName>
        <fullName evidence="5">Uncharacterized protein LOC100898208</fullName>
    </submittedName>
</protein>
<evidence type="ECO:0000313" key="5">
    <source>
        <dbReference type="RefSeq" id="XP_003741717.1"/>
    </source>
</evidence>
<feature type="compositionally biased region" description="Basic and acidic residues" evidence="2">
    <location>
        <begin position="55"/>
        <end position="84"/>
    </location>
</feature>
<evidence type="ECO:0000256" key="1">
    <source>
        <dbReference type="ARBA" id="ARBA00022884"/>
    </source>
</evidence>
<dbReference type="GO" id="GO:0003723">
    <property type="term" value="F:RNA binding"/>
    <property type="evidence" value="ECO:0007669"/>
    <property type="project" value="UniProtKB-KW"/>
</dbReference>
<feature type="compositionally biased region" description="Basic and acidic residues" evidence="2">
    <location>
        <begin position="250"/>
        <end position="264"/>
    </location>
</feature>
<feature type="domain" description="Chromatin target of PRMT1 protein C-terminal" evidence="3">
    <location>
        <begin position="212"/>
        <end position="272"/>
    </location>
</feature>
<gene>
    <name evidence="5" type="primary">LOC100898208</name>
</gene>
<organism evidence="4 5">
    <name type="scientific">Galendromus occidentalis</name>
    <name type="common">western predatory mite</name>
    <dbReference type="NCBI Taxonomy" id="34638"/>
    <lineage>
        <taxon>Eukaryota</taxon>
        <taxon>Metazoa</taxon>
        <taxon>Ecdysozoa</taxon>
        <taxon>Arthropoda</taxon>
        <taxon>Chelicerata</taxon>
        <taxon>Arachnida</taxon>
        <taxon>Acari</taxon>
        <taxon>Parasitiformes</taxon>
        <taxon>Mesostigmata</taxon>
        <taxon>Gamasina</taxon>
        <taxon>Phytoseioidea</taxon>
        <taxon>Phytoseiidae</taxon>
        <taxon>Typhlodrominae</taxon>
        <taxon>Galendromus</taxon>
    </lineage>
</organism>
<dbReference type="KEGG" id="goe:100898208"/>
<dbReference type="GeneID" id="100898208"/>
<feature type="compositionally biased region" description="Basic and acidic residues" evidence="2">
    <location>
        <begin position="97"/>
        <end position="110"/>
    </location>
</feature>
<evidence type="ECO:0000259" key="3">
    <source>
        <dbReference type="Pfam" id="PF13865"/>
    </source>
</evidence>
<dbReference type="InterPro" id="IPR025715">
    <property type="entry name" value="FoP_C"/>
</dbReference>
<keyword evidence="1" id="KW-0694">RNA-binding</keyword>
<dbReference type="Pfam" id="PF13865">
    <property type="entry name" value="FoP_duplication"/>
    <property type="match status" value="1"/>
</dbReference>
<dbReference type="AlphaFoldDB" id="A0AAJ6QPL9"/>
<feature type="region of interest" description="Disordered" evidence="2">
    <location>
        <begin position="181"/>
        <end position="276"/>
    </location>
</feature>
<dbReference type="Proteomes" id="UP000694867">
    <property type="component" value="Unplaced"/>
</dbReference>
<accession>A0AAJ6QPL9</accession>
<sequence>MATLSPNKMVNIPKIVLKSQTRLTLNERFTQFAEQQEARLQMLKNDLRTRLVEESYENGSHDSAELSEKLDELTRDIDNPERRATLLSKKKHRPKENRRAHDPQGAREEPIVPAYRSLLYDSGERNDRVRKQRRKDSRLVTYGDVLSGDNGEGEVSHWRAEALRGVKPAHFPYQTKQKYVNPLMRDSDDETTGGEGGASGAPVHSRLGVKQSGRLKGGVHKNRPIAASSRRGGEKLSKHVGGSSATRHAVTKEDLDRELDEYRQRGSVMDVEMGED</sequence>
<keyword evidence="4" id="KW-1185">Reference proteome</keyword>